<gene>
    <name evidence="1" type="ORF">DERYTH_LOCUS10142</name>
</gene>
<sequence>MWKRWGTEYVALKTLNEGFSYLMHEVTNTLQTWFDCTDDYIQLQFKTADEIMQKRPLPISYIHPSAIFTSRRLPTVSTEDNYQTRQFDLTVPDEDDKELN</sequence>
<protein>
    <submittedName>
        <fullName evidence="1">19890_t:CDS:1</fullName>
    </submittedName>
</protein>
<keyword evidence="2" id="KW-1185">Reference proteome</keyword>
<evidence type="ECO:0000313" key="2">
    <source>
        <dbReference type="Proteomes" id="UP000789405"/>
    </source>
</evidence>
<accession>A0A9N9DRY6</accession>
<dbReference type="OrthoDB" id="2418574at2759"/>
<proteinExistence type="predicted"/>
<comment type="caution">
    <text evidence="1">The sequence shown here is derived from an EMBL/GenBank/DDBJ whole genome shotgun (WGS) entry which is preliminary data.</text>
</comment>
<evidence type="ECO:0000313" key="1">
    <source>
        <dbReference type="EMBL" id="CAG8650254.1"/>
    </source>
</evidence>
<dbReference type="EMBL" id="CAJVPY010005781">
    <property type="protein sequence ID" value="CAG8650254.1"/>
    <property type="molecule type" value="Genomic_DNA"/>
</dbReference>
<dbReference type="Proteomes" id="UP000789405">
    <property type="component" value="Unassembled WGS sequence"/>
</dbReference>
<reference evidence="1" key="1">
    <citation type="submission" date="2021-06" db="EMBL/GenBank/DDBJ databases">
        <authorList>
            <person name="Kallberg Y."/>
            <person name="Tangrot J."/>
            <person name="Rosling A."/>
        </authorList>
    </citation>
    <scope>NUCLEOTIDE SEQUENCE</scope>
    <source>
        <strain evidence="1">MA453B</strain>
    </source>
</reference>
<name>A0A9N9DRY6_9GLOM</name>
<organism evidence="1 2">
    <name type="scientific">Dentiscutata erythropus</name>
    <dbReference type="NCBI Taxonomy" id="1348616"/>
    <lineage>
        <taxon>Eukaryota</taxon>
        <taxon>Fungi</taxon>
        <taxon>Fungi incertae sedis</taxon>
        <taxon>Mucoromycota</taxon>
        <taxon>Glomeromycotina</taxon>
        <taxon>Glomeromycetes</taxon>
        <taxon>Diversisporales</taxon>
        <taxon>Gigasporaceae</taxon>
        <taxon>Dentiscutata</taxon>
    </lineage>
</organism>
<dbReference type="AlphaFoldDB" id="A0A9N9DRY6"/>